<comment type="similarity">
    <text evidence="7">Belongs to the transferase hexapeptide repeat family. LpxD subfamily.</text>
</comment>
<dbReference type="InterPro" id="IPR011004">
    <property type="entry name" value="Trimer_LpxA-like_sf"/>
</dbReference>
<comment type="caution">
    <text evidence="10">The sequence shown here is derived from an EMBL/GenBank/DDBJ whole genome shotgun (WGS) entry which is preliminary data.</text>
</comment>
<evidence type="ECO:0000256" key="2">
    <source>
        <dbReference type="ARBA" id="ARBA00022556"/>
    </source>
</evidence>
<name>A0A9D1SBD7_9PROT</name>
<sequence length="337" mass="35442">MVDTQFYINKGPFSLRQIAEICEAELADSGKADVVIKDIATMAKAGAEEICFFYDKKAKGKAAEIKASACVTTAELAPFLPSGVTALIAANPKIAFIKLNEAFYAEKQPKRDIASTARIHPSAIIGENASIGDNVVIGEKVKIGVNCVIEAGAVIGSGCQIGDNCRIGVNASVCYTIMGNNCYIFTGARIGQDGFGFQVINGQHKRIPQLGRVIIGNDVEIGANSCVDRGALDDTVIGDGCRVDNLVQIAHNDKLGRGCVIVAQTGIAGSCTFGDYVVCGGQTGFADHLNIGSGAQIGAQSGLLRDVEPGAVMMGYPAIPLKDFMRQVSYLQKLSKK</sequence>
<evidence type="ECO:0000259" key="9">
    <source>
        <dbReference type="Pfam" id="PF25087"/>
    </source>
</evidence>
<reference evidence="10" key="2">
    <citation type="journal article" date="2021" name="PeerJ">
        <title>Extensive microbial diversity within the chicken gut microbiome revealed by metagenomics and culture.</title>
        <authorList>
            <person name="Gilroy R."/>
            <person name="Ravi A."/>
            <person name="Getino M."/>
            <person name="Pursley I."/>
            <person name="Horton D.L."/>
            <person name="Alikhan N.F."/>
            <person name="Baker D."/>
            <person name="Gharbi K."/>
            <person name="Hall N."/>
            <person name="Watson M."/>
            <person name="Adriaenssens E.M."/>
            <person name="Foster-Nyarko E."/>
            <person name="Jarju S."/>
            <person name="Secka A."/>
            <person name="Antonio M."/>
            <person name="Oren A."/>
            <person name="Chaudhuri R.R."/>
            <person name="La Ragione R."/>
            <person name="Hildebrand F."/>
            <person name="Pallen M.J."/>
        </authorList>
    </citation>
    <scope>NUCLEOTIDE SEQUENCE</scope>
    <source>
        <strain evidence="10">ChiW3-316</strain>
    </source>
</reference>
<evidence type="ECO:0000256" key="3">
    <source>
        <dbReference type="ARBA" id="ARBA00022679"/>
    </source>
</evidence>
<organism evidence="10 11">
    <name type="scientific">Candidatus Scatocola faecipullorum</name>
    <dbReference type="NCBI Taxonomy" id="2840917"/>
    <lineage>
        <taxon>Bacteria</taxon>
        <taxon>Pseudomonadati</taxon>
        <taxon>Pseudomonadota</taxon>
        <taxon>Alphaproteobacteria</taxon>
        <taxon>Rhodospirillales</taxon>
        <taxon>Rhodospirillaceae</taxon>
        <taxon>Rhodospirillaceae incertae sedis</taxon>
        <taxon>Candidatus Scatocola</taxon>
    </lineage>
</organism>
<dbReference type="PANTHER" id="PTHR43378:SF2">
    <property type="entry name" value="UDP-3-O-ACYLGLUCOSAMINE N-ACYLTRANSFERASE 1, MITOCHONDRIAL-RELATED"/>
    <property type="match status" value="1"/>
</dbReference>
<dbReference type="Pfam" id="PF25087">
    <property type="entry name" value="GMPPB_C"/>
    <property type="match status" value="1"/>
</dbReference>
<keyword evidence="4 7" id="KW-0677">Repeat</keyword>
<feature type="domain" description="Mannose-1-phosphate guanyltransferase C-terminal" evidence="9">
    <location>
        <begin position="119"/>
        <end position="228"/>
    </location>
</feature>
<dbReference type="EC" id="2.3.1.191" evidence="7"/>
<gene>
    <name evidence="7 10" type="primary">lpxD</name>
    <name evidence="10" type="ORF">IAD20_07380</name>
</gene>
<dbReference type="Gene3D" id="2.160.10.10">
    <property type="entry name" value="Hexapeptide repeat proteins"/>
    <property type="match status" value="1"/>
</dbReference>
<evidence type="ECO:0000256" key="4">
    <source>
        <dbReference type="ARBA" id="ARBA00022737"/>
    </source>
</evidence>
<dbReference type="Gene3D" id="3.40.1390.10">
    <property type="entry name" value="MurE/MurF, N-terminal domain"/>
    <property type="match status" value="1"/>
</dbReference>
<feature type="domain" description="UDP-3-O-[3-hydroxymyristoyl] glucosamine N-acyltransferase non-repeat region" evidence="8">
    <location>
        <begin position="33"/>
        <end position="99"/>
    </location>
</feature>
<dbReference type="InterPro" id="IPR007691">
    <property type="entry name" value="LpxD"/>
</dbReference>
<dbReference type="InterPro" id="IPR020573">
    <property type="entry name" value="UDP_GlcNAc_AcTrfase_non-rep"/>
</dbReference>
<keyword evidence="1 7" id="KW-0444">Lipid biosynthesis</keyword>
<dbReference type="GO" id="GO:0016020">
    <property type="term" value="C:membrane"/>
    <property type="evidence" value="ECO:0007669"/>
    <property type="project" value="GOC"/>
</dbReference>
<keyword evidence="6 7" id="KW-0012">Acyltransferase</keyword>
<dbReference type="InterPro" id="IPR056729">
    <property type="entry name" value="GMPPB_C"/>
</dbReference>
<dbReference type="AlphaFoldDB" id="A0A9D1SBD7"/>
<keyword evidence="5 7" id="KW-0443">Lipid metabolism</keyword>
<evidence type="ECO:0000313" key="10">
    <source>
        <dbReference type="EMBL" id="HIU53885.1"/>
    </source>
</evidence>
<comment type="catalytic activity">
    <reaction evidence="7">
        <text>a UDP-3-O-[(3R)-3-hydroxyacyl]-alpha-D-glucosamine + a (3R)-hydroxyacyl-[ACP] = a UDP-2-N,3-O-bis[(3R)-3-hydroxyacyl]-alpha-D-glucosamine + holo-[ACP] + H(+)</text>
        <dbReference type="Rhea" id="RHEA:53836"/>
        <dbReference type="Rhea" id="RHEA-COMP:9685"/>
        <dbReference type="Rhea" id="RHEA-COMP:9945"/>
        <dbReference type="ChEBI" id="CHEBI:15378"/>
        <dbReference type="ChEBI" id="CHEBI:64479"/>
        <dbReference type="ChEBI" id="CHEBI:78827"/>
        <dbReference type="ChEBI" id="CHEBI:137740"/>
        <dbReference type="ChEBI" id="CHEBI:137748"/>
        <dbReference type="EC" id="2.3.1.191"/>
    </reaction>
</comment>
<keyword evidence="3 7" id="KW-0808">Transferase</keyword>
<proteinExistence type="inferred from homology"/>
<comment type="function">
    <text evidence="7">Catalyzes the N-acylation of UDP-3-O-acylglucosamine using 3-hydroxyacyl-ACP as the acyl donor. Is involved in the biosynthesis of lipid A, a phosphorylated glycolipid that anchors the lipopolysaccharide to the outer membrane of the cell.</text>
</comment>
<dbReference type="Pfam" id="PF04613">
    <property type="entry name" value="LpxD"/>
    <property type="match status" value="1"/>
</dbReference>
<dbReference type="GO" id="GO:0009245">
    <property type="term" value="P:lipid A biosynthetic process"/>
    <property type="evidence" value="ECO:0007669"/>
    <property type="project" value="UniProtKB-UniRule"/>
</dbReference>
<evidence type="ECO:0000259" key="8">
    <source>
        <dbReference type="Pfam" id="PF04613"/>
    </source>
</evidence>
<dbReference type="CDD" id="cd03352">
    <property type="entry name" value="LbH_LpxD"/>
    <property type="match status" value="1"/>
</dbReference>
<dbReference type="NCBIfam" id="NF002060">
    <property type="entry name" value="PRK00892.1"/>
    <property type="match status" value="1"/>
</dbReference>
<evidence type="ECO:0000256" key="1">
    <source>
        <dbReference type="ARBA" id="ARBA00022516"/>
    </source>
</evidence>
<accession>A0A9D1SBD7</accession>
<dbReference type="GO" id="GO:0016410">
    <property type="term" value="F:N-acyltransferase activity"/>
    <property type="evidence" value="ECO:0007669"/>
    <property type="project" value="InterPro"/>
</dbReference>
<dbReference type="HAMAP" id="MF_00523">
    <property type="entry name" value="LpxD"/>
    <property type="match status" value="1"/>
</dbReference>
<dbReference type="Proteomes" id="UP000824107">
    <property type="component" value="Unassembled WGS sequence"/>
</dbReference>
<evidence type="ECO:0000256" key="5">
    <source>
        <dbReference type="ARBA" id="ARBA00023098"/>
    </source>
</evidence>
<dbReference type="EMBL" id="DVNC01000050">
    <property type="protein sequence ID" value="HIU53885.1"/>
    <property type="molecule type" value="Genomic_DNA"/>
</dbReference>
<dbReference type="SUPFAM" id="SSF51161">
    <property type="entry name" value="Trimeric LpxA-like enzymes"/>
    <property type="match status" value="1"/>
</dbReference>
<protein>
    <recommendedName>
        <fullName evidence="7">UDP-3-O-acylglucosamine N-acyltransferase</fullName>
        <ecNumber evidence="7">2.3.1.191</ecNumber>
    </recommendedName>
</protein>
<evidence type="ECO:0000256" key="7">
    <source>
        <dbReference type="HAMAP-Rule" id="MF_00523"/>
    </source>
</evidence>
<reference evidence="10" key="1">
    <citation type="submission" date="2020-10" db="EMBL/GenBank/DDBJ databases">
        <authorList>
            <person name="Gilroy R."/>
        </authorList>
    </citation>
    <scope>NUCLEOTIDE SEQUENCE</scope>
    <source>
        <strain evidence="10">ChiW3-316</strain>
    </source>
</reference>
<comment type="subunit">
    <text evidence="7">Homotrimer.</text>
</comment>
<comment type="pathway">
    <text evidence="7">Bacterial outer membrane biogenesis; LPS lipid A biosynthesis.</text>
</comment>
<dbReference type="PANTHER" id="PTHR43378">
    <property type="entry name" value="UDP-3-O-ACYLGLUCOSAMINE N-ACYLTRANSFERASE"/>
    <property type="match status" value="1"/>
</dbReference>
<dbReference type="GO" id="GO:0103118">
    <property type="term" value="F:UDP-3-O-[(3R)-3-hydroxyacyl]-glucosamine N-acyltransferase activity"/>
    <property type="evidence" value="ECO:0007669"/>
    <property type="project" value="UniProtKB-EC"/>
</dbReference>
<feature type="active site" description="Proton acceptor" evidence="7">
    <location>
        <position position="251"/>
    </location>
</feature>
<dbReference type="NCBIfam" id="TIGR01853">
    <property type="entry name" value="lipid_A_lpxD"/>
    <property type="match status" value="1"/>
</dbReference>
<evidence type="ECO:0000256" key="6">
    <source>
        <dbReference type="ARBA" id="ARBA00023315"/>
    </source>
</evidence>
<evidence type="ECO:0000313" key="11">
    <source>
        <dbReference type="Proteomes" id="UP000824107"/>
    </source>
</evidence>
<keyword evidence="2 7" id="KW-0441">Lipid A biosynthesis</keyword>